<reference evidence="1" key="1">
    <citation type="submission" date="2019-10" db="EMBL/GenBank/DDBJ databases">
        <authorList>
            <consortium name="DOE Joint Genome Institute"/>
            <person name="Kuo A."/>
            <person name="Miyauchi S."/>
            <person name="Kiss E."/>
            <person name="Drula E."/>
            <person name="Kohler A."/>
            <person name="Sanchez-Garcia M."/>
            <person name="Andreopoulos B."/>
            <person name="Barry K.W."/>
            <person name="Bonito G."/>
            <person name="Buee M."/>
            <person name="Carver A."/>
            <person name="Chen C."/>
            <person name="Cichocki N."/>
            <person name="Clum A."/>
            <person name="Culley D."/>
            <person name="Crous P.W."/>
            <person name="Fauchery L."/>
            <person name="Girlanda M."/>
            <person name="Hayes R."/>
            <person name="Keri Z."/>
            <person name="Labutti K."/>
            <person name="Lipzen A."/>
            <person name="Lombard V."/>
            <person name="Magnuson J."/>
            <person name="Maillard F."/>
            <person name="Morin E."/>
            <person name="Murat C."/>
            <person name="Nolan M."/>
            <person name="Ohm R."/>
            <person name="Pangilinan J."/>
            <person name="Pereira M."/>
            <person name="Perotto S."/>
            <person name="Peter M."/>
            <person name="Riley R."/>
            <person name="Sitrit Y."/>
            <person name="Stielow B."/>
            <person name="Szollosi G."/>
            <person name="Zifcakova L."/>
            <person name="Stursova M."/>
            <person name="Spatafora J.W."/>
            <person name="Tedersoo L."/>
            <person name="Vaario L.-M."/>
            <person name="Yamada A."/>
            <person name="Yan M."/>
            <person name="Wang P."/>
            <person name="Xu J."/>
            <person name="Bruns T."/>
            <person name="Baldrian P."/>
            <person name="Vilgalys R."/>
            <person name="Henrissat B."/>
            <person name="Grigoriev I.V."/>
            <person name="Hibbett D."/>
            <person name="Nagy L.G."/>
            <person name="Martin F.M."/>
        </authorList>
    </citation>
    <scope>NUCLEOTIDE SEQUENCE</scope>
    <source>
        <strain evidence="1">P2</strain>
    </source>
</reference>
<evidence type="ECO:0000313" key="1">
    <source>
        <dbReference type="EMBL" id="KAF9642931.1"/>
    </source>
</evidence>
<evidence type="ECO:0000313" key="2">
    <source>
        <dbReference type="Proteomes" id="UP000886501"/>
    </source>
</evidence>
<dbReference type="EMBL" id="MU118318">
    <property type="protein sequence ID" value="KAF9642931.1"/>
    <property type="molecule type" value="Genomic_DNA"/>
</dbReference>
<accession>A0ACB6Z1C1</accession>
<organism evidence="1 2">
    <name type="scientific">Thelephora ganbajun</name>
    <name type="common">Ganba fungus</name>
    <dbReference type="NCBI Taxonomy" id="370292"/>
    <lineage>
        <taxon>Eukaryota</taxon>
        <taxon>Fungi</taxon>
        <taxon>Dikarya</taxon>
        <taxon>Basidiomycota</taxon>
        <taxon>Agaricomycotina</taxon>
        <taxon>Agaricomycetes</taxon>
        <taxon>Thelephorales</taxon>
        <taxon>Thelephoraceae</taxon>
        <taxon>Thelephora</taxon>
    </lineage>
</organism>
<keyword evidence="2" id="KW-1185">Reference proteome</keyword>
<comment type="caution">
    <text evidence="1">The sequence shown here is derived from an EMBL/GenBank/DDBJ whole genome shotgun (WGS) entry which is preliminary data.</text>
</comment>
<name>A0ACB6Z1C1_THEGA</name>
<sequence>MRNQHKPTTMSKRACLPCRARKVKCIPGSQRCVRCTTLEIKGCTYDSVKKRGPGGTLGMGEACTSCRFVYHIPSSPPTNDTESSPFLCWLPLLRKRKRVSCPNYLATRFRISCILKFSRNATPNVRARHVSTPSADPVVSTRGYEPLT</sequence>
<protein>
    <submittedName>
        <fullName evidence="1">Uncharacterized protein</fullName>
    </submittedName>
</protein>
<reference evidence="1" key="2">
    <citation type="journal article" date="2020" name="Nat. Commun.">
        <title>Large-scale genome sequencing of mycorrhizal fungi provides insights into the early evolution of symbiotic traits.</title>
        <authorList>
            <person name="Miyauchi S."/>
            <person name="Kiss E."/>
            <person name="Kuo A."/>
            <person name="Drula E."/>
            <person name="Kohler A."/>
            <person name="Sanchez-Garcia M."/>
            <person name="Morin E."/>
            <person name="Andreopoulos B."/>
            <person name="Barry K.W."/>
            <person name="Bonito G."/>
            <person name="Buee M."/>
            <person name="Carver A."/>
            <person name="Chen C."/>
            <person name="Cichocki N."/>
            <person name="Clum A."/>
            <person name="Culley D."/>
            <person name="Crous P.W."/>
            <person name="Fauchery L."/>
            <person name="Girlanda M."/>
            <person name="Hayes R.D."/>
            <person name="Keri Z."/>
            <person name="LaButti K."/>
            <person name="Lipzen A."/>
            <person name="Lombard V."/>
            <person name="Magnuson J."/>
            <person name="Maillard F."/>
            <person name="Murat C."/>
            <person name="Nolan M."/>
            <person name="Ohm R.A."/>
            <person name="Pangilinan J."/>
            <person name="Pereira M.F."/>
            <person name="Perotto S."/>
            <person name="Peter M."/>
            <person name="Pfister S."/>
            <person name="Riley R."/>
            <person name="Sitrit Y."/>
            <person name="Stielow J.B."/>
            <person name="Szollosi G."/>
            <person name="Zifcakova L."/>
            <person name="Stursova M."/>
            <person name="Spatafora J.W."/>
            <person name="Tedersoo L."/>
            <person name="Vaario L.M."/>
            <person name="Yamada A."/>
            <person name="Yan M."/>
            <person name="Wang P."/>
            <person name="Xu J."/>
            <person name="Bruns T."/>
            <person name="Baldrian P."/>
            <person name="Vilgalys R."/>
            <person name="Dunand C."/>
            <person name="Henrissat B."/>
            <person name="Grigoriev I.V."/>
            <person name="Hibbett D."/>
            <person name="Nagy L.G."/>
            <person name="Martin F.M."/>
        </authorList>
    </citation>
    <scope>NUCLEOTIDE SEQUENCE</scope>
    <source>
        <strain evidence="1">P2</strain>
    </source>
</reference>
<gene>
    <name evidence="1" type="ORF">BDM02DRAFT_1798514</name>
</gene>
<proteinExistence type="predicted"/>
<dbReference type="Proteomes" id="UP000886501">
    <property type="component" value="Unassembled WGS sequence"/>
</dbReference>